<dbReference type="OrthoDB" id="5497289at2"/>
<protein>
    <recommendedName>
        <fullName evidence="1">Cyclic nucleotide-binding domain-containing protein</fullName>
    </recommendedName>
</protein>
<gene>
    <name evidence="2" type="ORF">AU381_23020</name>
</gene>
<sequence length="310" mass="34135">MNPTRIIQPDVFGRFGGDRGRDKAIDALKGQRIVLGNGAAAEELFVRGELMNFMPGEVLIKEDDWSDSLFLLLAGAVNISMKGNDINNRVAGQHVGEMAMIDPSRPRSAQVTATAPTVALMINEEDFAAVATNHPDLWRQIAKELAERLRERSKKLRQANTVPHVFIACASESVSVAKAIKRKLAADGAEVTIWTEGVFKPNDHTMESLEVQLELMDFAVAIFSPDDKVRSRGKERSAPRDNTVFELGLFAGKIGRSRSFFAVPKGQYVKIPSDLAGITSVRYVVDQGTDFDVDEACSQITERIKEEGCR</sequence>
<evidence type="ECO:0000313" key="3">
    <source>
        <dbReference type="Proteomes" id="UP000094025"/>
    </source>
</evidence>
<dbReference type="InterPro" id="IPR018488">
    <property type="entry name" value="cNMP-bd_CS"/>
</dbReference>
<dbReference type="Proteomes" id="UP000094025">
    <property type="component" value="Unassembled WGS sequence"/>
</dbReference>
<feature type="domain" description="Cyclic nucleotide-binding" evidence="1">
    <location>
        <begin position="53"/>
        <end position="148"/>
    </location>
</feature>
<dbReference type="PROSITE" id="PS00889">
    <property type="entry name" value="CNMP_BINDING_2"/>
    <property type="match status" value="1"/>
</dbReference>
<dbReference type="InterPro" id="IPR000595">
    <property type="entry name" value="cNMP-bd_dom"/>
</dbReference>
<evidence type="ECO:0000259" key="1">
    <source>
        <dbReference type="PROSITE" id="PS50042"/>
    </source>
</evidence>
<dbReference type="EMBL" id="LPUX01000061">
    <property type="protein sequence ID" value="OAP38441.1"/>
    <property type="molecule type" value="Genomic_DNA"/>
</dbReference>
<reference evidence="2 3" key="1">
    <citation type="journal article" date="2016" name="Int. J. Syst. Evol. Microbiol.">
        <title>Ensifer glycinis sp. nov., an novel rhizobial species associated with Glycine spp.</title>
        <authorList>
            <person name="Yan H."/>
            <person name="Yan J."/>
            <person name="Sui X.H."/>
            <person name="Wang E.T."/>
            <person name="Chen W.X."/>
            <person name="Zhang X.X."/>
            <person name="Chen W.F."/>
        </authorList>
    </citation>
    <scope>NUCLEOTIDE SEQUENCE [LARGE SCALE GENOMIC DNA]</scope>
    <source>
        <strain evidence="2 3">CCBAU 23380</strain>
    </source>
</reference>
<dbReference type="GO" id="GO:0050135">
    <property type="term" value="F:NADP+ nucleosidase activity"/>
    <property type="evidence" value="ECO:0007669"/>
    <property type="project" value="InterPro"/>
</dbReference>
<dbReference type="STRING" id="1472378.AU381_23020"/>
<proteinExistence type="predicted"/>
<name>A0A178XT79_9HYPH</name>
<dbReference type="PROSITE" id="PS50042">
    <property type="entry name" value="CNMP_BINDING_3"/>
    <property type="match status" value="1"/>
</dbReference>
<dbReference type="CDD" id="cd00038">
    <property type="entry name" value="CAP_ED"/>
    <property type="match status" value="1"/>
</dbReference>
<dbReference type="Pfam" id="PF10137">
    <property type="entry name" value="CAP12-PCTIR_TIR"/>
    <property type="match status" value="1"/>
</dbReference>
<dbReference type="InterPro" id="IPR018490">
    <property type="entry name" value="cNMP-bd_dom_sf"/>
</dbReference>
<dbReference type="Pfam" id="PF00027">
    <property type="entry name" value="cNMP_binding"/>
    <property type="match status" value="1"/>
</dbReference>
<comment type="caution">
    <text evidence="2">The sequence shown here is derived from an EMBL/GenBank/DDBJ whole genome shotgun (WGS) entry which is preliminary data.</text>
</comment>
<evidence type="ECO:0000313" key="2">
    <source>
        <dbReference type="EMBL" id="OAP38441.1"/>
    </source>
</evidence>
<organism evidence="2 3">
    <name type="scientific">Sinorhizobium glycinis</name>
    <dbReference type="NCBI Taxonomy" id="1472378"/>
    <lineage>
        <taxon>Bacteria</taxon>
        <taxon>Pseudomonadati</taxon>
        <taxon>Pseudomonadota</taxon>
        <taxon>Alphaproteobacteria</taxon>
        <taxon>Hyphomicrobiales</taxon>
        <taxon>Rhizobiaceae</taxon>
        <taxon>Sinorhizobium/Ensifer group</taxon>
        <taxon>Sinorhizobium</taxon>
    </lineage>
</organism>
<dbReference type="RefSeq" id="WP_064242980.1">
    <property type="nucleotide sequence ID" value="NZ_LPUX01000061.1"/>
</dbReference>
<dbReference type="SUPFAM" id="SSF51206">
    <property type="entry name" value="cAMP-binding domain-like"/>
    <property type="match status" value="1"/>
</dbReference>
<dbReference type="AlphaFoldDB" id="A0A178XT79"/>
<accession>A0A178XT79</accession>
<dbReference type="InterPro" id="IPR014710">
    <property type="entry name" value="RmlC-like_jellyroll"/>
</dbReference>
<keyword evidence="3" id="KW-1185">Reference proteome</keyword>
<dbReference type="InterPro" id="IPR019302">
    <property type="entry name" value="CAP12/PCTIR_TIR_dom"/>
</dbReference>
<dbReference type="Gene3D" id="2.60.120.10">
    <property type="entry name" value="Jelly Rolls"/>
    <property type="match status" value="1"/>
</dbReference>